<dbReference type="GO" id="GO:0003688">
    <property type="term" value="F:DNA replication origin binding"/>
    <property type="evidence" value="ECO:0007669"/>
    <property type="project" value="TreeGrafter"/>
</dbReference>
<accession>A0A4D7B550</accession>
<dbReference type="GO" id="GO:0006270">
    <property type="term" value="P:DNA replication initiation"/>
    <property type="evidence" value="ECO:0007669"/>
    <property type="project" value="TreeGrafter"/>
</dbReference>
<dbReference type="Gene3D" id="3.40.50.300">
    <property type="entry name" value="P-loop containing nucleotide triphosphate hydrolases"/>
    <property type="match status" value="1"/>
</dbReference>
<feature type="domain" description="Hda lid" evidence="1">
    <location>
        <begin position="171"/>
        <end position="224"/>
    </location>
</feature>
<dbReference type="InterPro" id="IPR027417">
    <property type="entry name" value="P-loop_NTPase"/>
</dbReference>
<dbReference type="Pfam" id="PF22688">
    <property type="entry name" value="Hda_lid"/>
    <property type="match status" value="1"/>
</dbReference>
<organism evidence="2 3">
    <name type="scientific">Phreatobacter stygius</name>
    <dbReference type="NCBI Taxonomy" id="1940610"/>
    <lineage>
        <taxon>Bacteria</taxon>
        <taxon>Pseudomonadati</taxon>
        <taxon>Pseudomonadota</taxon>
        <taxon>Alphaproteobacteria</taxon>
        <taxon>Hyphomicrobiales</taxon>
        <taxon>Phreatobacteraceae</taxon>
        <taxon>Phreatobacter</taxon>
    </lineage>
</organism>
<dbReference type="SUPFAM" id="SSF52540">
    <property type="entry name" value="P-loop containing nucleoside triphosphate hydrolases"/>
    <property type="match status" value="1"/>
</dbReference>
<sequence length="233" mass="25131">MFPNAFRAGPRQMALDLALPESLARDDFLEAPCNAEALALIETWPEWPAPVVALVGPPGAGKSHLGAIWADHAGARRLAARDLAGAVPADALATGALLLEDAGPKTSELALFHLINSAKEEGAFVLMTTREPPVSWGTGLKDLSSRLRAIPAVALAEPEDALLRAVLVKLFADRQLLADADIVEYLARRMERSLDAARRLVTELDRETLETGRRLTRPLAAQVLERVMQPSLI</sequence>
<proteinExistence type="predicted"/>
<reference evidence="2 3" key="1">
    <citation type="submission" date="2019-04" db="EMBL/GenBank/DDBJ databases">
        <title>Phreatobacter aquaticus sp. nov.</title>
        <authorList>
            <person name="Choi A."/>
        </authorList>
    </citation>
    <scope>NUCLEOTIDE SEQUENCE [LARGE SCALE GENOMIC DNA]</scope>
    <source>
        <strain evidence="2 3">KCTC 52518</strain>
    </source>
</reference>
<evidence type="ECO:0000313" key="3">
    <source>
        <dbReference type="Proteomes" id="UP000298781"/>
    </source>
</evidence>
<dbReference type="Gene3D" id="1.10.8.60">
    <property type="match status" value="1"/>
</dbReference>
<dbReference type="OrthoDB" id="7390113at2"/>
<name>A0A4D7B550_9HYPH</name>
<dbReference type="InterPro" id="IPR055199">
    <property type="entry name" value="Hda_lid"/>
</dbReference>
<dbReference type="RefSeq" id="WP_136964362.1">
    <property type="nucleotide sequence ID" value="NZ_CP039690.1"/>
</dbReference>
<evidence type="ECO:0000313" key="2">
    <source>
        <dbReference type="EMBL" id="QCI68949.1"/>
    </source>
</evidence>
<dbReference type="AlphaFoldDB" id="A0A4D7B550"/>
<protein>
    <submittedName>
        <fullName evidence="2">Chromosomal replication initiator DnaA</fullName>
    </submittedName>
</protein>
<dbReference type="EMBL" id="CP039690">
    <property type="protein sequence ID" value="QCI68949.1"/>
    <property type="molecule type" value="Genomic_DNA"/>
</dbReference>
<dbReference type="PANTHER" id="PTHR30050">
    <property type="entry name" value="CHROMOSOMAL REPLICATION INITIATOR PROTEIN DNAA"/>
    <property type="match status" value="1"/>
</dbReference>
<dbReference type="KEGG" id="pstg:E8M01_34800"/>
<evidence type="ECO:0000259" key="1">
    <source>
        <dbReference type="Pfam" id="PF22688"/>
    </source>
</evidence>
<keyword evidence="3" id="KW-1185">Reference proteome</keyword>
<dbReference type="Proteomes" id="UP000298781">
    <property type="component" value="Chromosome"/>
</dbReference>
<gene>
    <name evidence="2" type="ORF">E8M01_34800</name>
</gene>
<dbReference type="GO" id="GO:0005886">
    <property type="term" value="C:plasma membrane"/>
    <property type="evidence" value="ECO:0007669"/>
    <property type="project" value="TreeGrafter"/>
</dbReference>
<dbReference type="PANTHER" id="PTHR30050:SF5">
    <property type="entry name" value="DNAA REGULATORY INACTIVATOR HDA"/>
    <property type="match status" value="1"/>
</dbReference>